<evidence type="ECO:0000256" key="1">
    <source>
        <dbReference type="SAM" id="MobiDB-lite"/>
    </source>
</evidence>
<reference evidence="3 4" key="1">
    <citation type="journal article" date="2019" name="Microb. Cell Fact.">
        <title>Exploring novel herbicidin analogues by transcriptional regulator overexpression and MS/MS molecular networking.</title>
        <authorList>
            <person name="Shi Y."/>
            <person name="Gu R."/>
            <person name="Li Y."/>
            <person name="Wang X."/>
            <person name="Ren W."/>
            <person name="Li X."/>
            <person name="Wang L."/>
            <person name="Xie Y."/>
            <person name="Hong B."/>
        </authorList>
    </citation>
    <scope>NUCLEOTIDE SEQUENCE [LARGE SCALE GENOMIC DNA]</scope>
    <source>
        <strain evidence="3 4">US-43</strain>
    </source>
</reference>
<dbReference type="RefSeq" id="WP_152262511.1">
    <property type="nucleotide sequence ID" value="NZ_VOKX01000009.1"/>
</dbReference>
<accession>A0A5N5WCA5</accession>
<proteinExistence type="predicted"/>
<protein>
    <recommendedName>
        <fullName evidence="5">Secreted protein</fullName>
    </recommendedName>
</protein>
<dbReference type="AlphaFoldDB" id="A0A5N5WCA5"/>
<evidence type="ECO:0000313" key="4">
    <source>
        <dbReference type="Proteomes" id="UP000327000"/>
    </source>
</evidence>
<dbReference type="PROSITE" id="PS51257">
    <property type="entry name" value="PROKAR_LIPOPROTEIN"/>
    <property type="match status" value="1"/>
</dbReference>
<evidence type="ECO:0000313" key="3">
    <source>
        <dbReference type="EMBL" id="KAB7849893.1"/>
    </source>
</evidence>
<gene>
    <name evidence="3" type="ORF">FRZ00_04420</name>
</gene>
<dbReference type="OrthoDB" id="4325143at2"/>
<dbReference type="Proteomes" id="UP000327000">
    <property type="component" value="Unassembled WGS sequence"/>
</dbReference>
<keyword evidence="4" id="KW-1185">Reference proteome</keyword>
<evidence type="ECO:0008006" key="5">
    <source>
        <dbReference type="Google" id="ProtNLM"/>
    </source>
</evidence>
<sequence>MASRHHRPRRTTAVAALAAAALALPAVTACSQARAAADCGALAKDVQRDVGNLRRTIADDSKDPQSGQEFIDRINRDLGEVTRRTGADTDSDGESPVKDAIGEVTAAVDDIQDSVGDGERPDVTALSKAAGALTTACTKG</sequence>
<feature type="chain" id="PRO_5024868442" description="Secreted protein" evidence="2">
    <location>
        <begin position="36"/>
        <end position="140"/>
    </location>
</feature>
<feature type="region of interest" description="Disordered" evidence="1">
    <location>
        <begin position="57"/>
        <end position="100"/>
    </location>
</feature>
<name>A0A5N5WCA5_STRMB</name>
<feature type="signal peptide" evidence="2">
    <location>
        <begin position="1"/>
        <end position="35"/>
    </location>
</feature>
<comment type="caution">
    <text evidence="3">The sequence shown here is derived from an EMBL/GenBank/DDBJ whole genome shotgun (WGS) entry which is preliminary data.</text>
</comment>
<evidence type="ECO:0000256" key="2">
    <source>
        <dbReference type="SAM" id="SignalP"/>
    </source>
</evidence>
<organism evidence="3 4">
    <name type="scientific">Streptomyces mobaraensis</name>
    <name type="common">Streptoverticillium mobaraense</name>
    <dbReference type="NCBI Taxonomy" id="35621"/>
    <lineage>
        <taxon>Bacteria</taxon>
        <taxon>Bacillati</taxon>
        <taxon>Actinomycetota</taxon>
        <taxon>Actinomycetes</taxon>
        <taxon>Kitasatosporales</taxon>
        <taxon>Streptomycetaceae</taxon>
        <taxon>Streptomyces</taxon>
    </lineage>
</organism>
<feature type="compositionally biased region" description="Basic and acidic residues" evidence="1">
    <location>
        <begin position="70"/>
        <end position="87"/>
    </location>
</feature>
<dbReference type="EMBL" id="VOKX01000009">
    <property type="protein sequence ID" value="KAB7849893.1"/>
    <property type="molecule type" value="Genomic_DNA"/>
</dbReference>
<keyword evidence="2" id="KW-0732">Signal</keyword>